<dbReference type="GO" id="GO:0005921">
    <property type="term" value="C:gap junction"/>
    <property type="evidence" value="ECO:0007669"/>
    <property type="project" value="UniProtKB-SubCell"/>
</dbReference>
<feature type="transmembrane region" description="Helical" evidence="12">
    <location>
        <begin position="227"/>
        <end position="248"/>
    </location>
</feature>
<evidence type="ECO:0000256" key="9">
    <source>
        <dbReference type="ARBA" id="ARBA00023065"/>
    </source>
</evidence>
<dbReference type="PANTHER" id="PTHR11893:SF40">
    <property type="entry name" value="INNEXIN SHAKING-B"/>
    <property type="match status" value="1"/>
</dbReference>
<keyword evidence="8 12" id="KW-1133">Transmembrane helix</keyword>
<comment type="subcellular location">
    <subcellularLocation>
        <location evidence="1">Cell junction</location>
        <location evidence="1">Gap junction</location>
    </subcellularLocation>
    <subcellularLocation>
        <location evidence="2 12">Cell membrane</location>
        <topology evidence="2 12">Multi-pass membrane protein</topology>
    </subcellularLocation>
</comment>
<accession>A0A553PKN4</accession>
<evidence type="ECO:0000256" key="5">
    <source>
        <dbReference type="ARBA" id="ARBA00022692"/>
    </source>
</evidence>
<evidence type="ECO:0000313" key="15">
    <source>
        <dbReference type="Proteomes" id="UP000318571"/>
    </source>
</evidence>
<evidence type="ECO:0000256" key="4">
    <source>
        <dbReference type="ARBA" id="ARBA00022475"/>
    </source>
</evidence>
<comment type="similarity">
    <text evidence="12">Belongs to the pannexin family.</text>
</comment>
<evidence type="ECO:0000256" key="13">
    <source>
        <dbReference type="SAM" id="MobiDB-lite"/>
    </source>
</evidence>
<keyword evidence="15" id="KW-1185">Reference proteome</keyword>
<dbReference type="GO" id="GO:0034220">
    <property type="term" value="P:monoatomic ion transmembrane transport"/>
    <property type="evidence" value="ECO:0007669"/>
    <property type="project" value="UniProtKB-KW"/>
</dbReference>
<evidence type="ECO:0000256" key="2">
    <source>
        <dbReference type="ARBA" id="ARBA00004651"/>
    </source>
</evidence>
<keyword evidence="11 12" id="KW-0407">Ion channel</keyword>
<gene>
    <name evidence="12" type="primary">inx</name>
    <name evidence="14" type="ORF">TCAL_06744</name>
</gene>
<keyword evidence="5 12" id="KW-0812">Transmembrane</keyword>
<evidence type="ECO:0000256" key="1">
    <source>
        <dbReference type="ARBA" id="ARBA00004610"/>
    </source>
</evidence>
<evidence type="ECO:0000256" key="7">
    <source>
        <dbReference type="ARBA" id="ARBA00022949"/>
    </source>
</evidence>
<keyword evidence="6" id="KW-0303">Gap junction</keyword>
<dbReference type="Proteomes" id="UP000318571">
    <property type="component" value="Chromosome 11"/>
</dbReference>
<reference evidence="14 15" key="1">
    <citation type="journal article" date="2018" name="Nat. Ecol. Evol.">
        <title>Genomic signatures of mitonuclear coevolution across populations of Tigriopus californicus.</title>
        <authorList>
            <person name="Barreto F.S."/>
            <person name="Watson E.T."/>
            <person name="Lima T.G."/>
            <person name="Willett C.S."/>
            <person name="Edmands S."/>
            <person name="Li W."/>
            <person name="Burton R.S."/>
        </authorList>
    </citation>
    <scope>NUCLEOTIDE SEQUENCE [LARGE SCALE GENOMIC DNA]</scope>
    <source>
        <strain evidence="14 15">San Diego</strain>
    </source>
</reference>
<dbReference type="AlphaFoldDB" id="A0A553PKN4"/>
<keyword evidence="3 12" id="KW-0813">Transport</keyword>
<dbReference type="InterPro" id="IPR000990">
    <property type="entry name" value="Innexin"/>
</dbReference>
<dbReference type="GO" id="GO:0005886">
    <property type="term" value="C:plasma membrane"/>
    <property type="evidence" value="ECO:0007669"/>
    <property type="project" value="UniProtKB-SubCell"/>
</dbReference>
<feature type="region of interest" description="Disordered" evidence="13">
    <location>
        <begin position="345"/>
        <end position="368"/>
    </location>
</feature>
<dbReference type="Pfam" id="PF00876">
    <property type="entry name" value="Innexin"/>
    <property type="match status" value="2"/>
</dbReference>
<keyword evidence="10 12" id="KW-0472">Membrane</keyword>
<keyword evidence="4" id="KW-1003">Cell membrane</keyword>
<keyword evidence="7" id="KW-0965">Cell junction</keyword>
<keyword evidence="9 12" id="KW-0406">Ion transport</keyword>
<comment type="function">
    <text evidence="12">Structural component of the gap junctions.</text>
</comment>
<feature type="transmembrane region" description="Helical" evidence="12">
    <location>
        <begin position="136"/>
        <end position="153"/>
    </location>
</feature>
<evidence type="ECO:0000256" key="3">
    <source>
        <dbReference type="ARBA" id="ARBA00022448"/>
    </source>
</evidence>
<feature type="compositionally biased region" description="Acidic residues" evidence="13">
    <location>
        <begin position="352"/>
        <end position="368"/>
    </location>
</feature>
<protein>
    <recommendedName>
        <fullName evidence="12">Innexin</fullName>
    </recommendedName>
</protein>
<organism evidence="14 15">
    <name type="scientific">Tigriopus californicus</name>
    <name type="common">Marine copepod</name>
    <dbReference type="NCBI Taxonomy" id="6832"/>
    <lineage>
        <taxon>Eukaryota</taxon>
        <taxon>Metazoa</taxon>
        <taxon>Ecdysozoa</taxon>
        <taxon>Arthropoda</taxon>
        <taxon>Crustacea</taxon>
        <taxon>Multicrustacea</taxon>
        <taxon>Hexanauplia</taxon>
        <taxon>Copepoda</taxon>
        <taxon>Harpacticoida</taxon>
        <taxon>Harpacticidae</taxon>
        <taxon>Tigriopus</taxon>
    </lineage>
</organism>
<feature type="transmembrane region" description="Helical" evidence="12">
    <location>
        <begin position="105"/>
        <end position="124"/>
    </location>
</feature>
<evidence type="ECO:0000256" key="6">
    <source>
        <dbReference type="ARBA" id="ARBA00022868"/>
    </source>
</evidence>
<name>A0A553PKN4_TIGCA</name>
<dbReference type="PANTHER" id="PTHR11893">
    <property type="entry name" value="INNEXIN"/>
    <property type="match status" value="1"/>
</dbReference>
<proteinExistence type="inferred from homology"/>
<comment type="caution">
    <text evidence="12">Lacks conserved residue(s) required for the propagation of feature annotation.</text>
</comment>
<evidence type="ECO:0000256" key="10">
    <source>
        <dbReference type="ARBA" id="ARBA00023136"/>
    </source>
</evidence>
<evidence type="ECO:0000256" key="11">
    <source>
        <dbReference type="ARBA" id="ARBA00023303"/>
    </source>
</evidence>
<dbReference type="PRINTS" id="PR01262">
    <property type="entry name" value="INNEXIN"/>
</dbReference>
<comment type="caution">
    <text evidence="14">The sequence shown here is derived from an EMBL/GenBank/DDBJ whole genome shotgun (WGS) entry which is preliminary data.</text>
</comment>
<dbReference type="STRING" id="6832.A0A553PKN4"/>
<dbReference type="PROSITE" id="PS51013">
    <property type="entry name" value="PANNEXIN"/>
    <property type="match status" value="1"/>
</dbReference>
<dbReference type="OMA" id="ESINAIC"/>
<sequence>MDPLLSAVKSAFTFQGQSKTCIDSWTFQLFNLVSSPLFFIGSIVVSCRQFFGEPIRCDPGGVLDGYCWMYATFKIPIEYKGPCASSEQEMLEGIIYNSYYQWVPIYLFLLSALFYLPRCLWLIMEGGLMKFFGKGTTTRLLNVFVVLLAFWLTDKFLNHRFLAYGFKVYAFYRLPPEEQSIGPFINPMCYTFPRISSCNYYRYGTGGKQESINAICILALNIINDKVFLVIWWWFVFLLGVGVTRIFFRSIQVNSARLRFYLMKIRMSRFFKRNEDMDKIRSYICNCSRGDWFVLYQLSKNLNRPFFMDFLSKLTRMMEMEKKNPNCKGLDEGDGFFDMMLQPNLRAYTSDDKDDKDDDDDEEEEDKD</sequence>
<evidence type="ECO:0000256" key="12">
    <source>
        <dbReference type="RuleBase" id="RU010713"/>
    </source>
</evidence>
<evidence type="ECO:0000256" key="8">
    <source>
        <dbReference type="ARBA" id="ARBA00022989"/>
    </source>
</evidence>
<evidence type="ECO:0000313" key="14">
    <source>
        <dbReference type="EMBL" id="TRY78244.1"/>
    </source>
</evidence>
<dbReference type="GO" id="GO:0005243">
    <property type="term" value="F:gap junction channel activity"/>
    <property type="evidence" value="ECO:0007669"/>
    <property type="project" value="TreeGrafter"/>
</dbReference>
<dbReference type="EMBL" id="VCGU01000003">
    <property type="protein sequence ID" value="TRY78244.1"/>
    <property type="molecule type" value="Genomic_DNA"/>
</dbReference>